<gene>
    <name evidence="2" type="ORF">D9615_006854</name>
</gene>
<proteinExistence type="predicted"/>
<dbReference type="AlphaFoldDB" id="A0A8H5H8G6"/>
<comment type="caution">
    <text evidence="2">The sequence shown here is derived from an EMBL/GenBank/DDBJ whole genome shotgun (WGS) entry which is preliminary data.</text>
</comment>
<dbReference type="Proteomes" id="UP000565441">
    <property type="component" value="Unassembled WGS sequence"/>
</dbReference>
<organism evidence="2 3">
    <name type="scientific">Tricholomella constricta</name>
    <dbReference type="NCBI Taxonomy" id="117010"/>
    <lineage>
        <taxon>Eukaryota</taxon>
        <taxon>Fungi</taxon>
        <taxon>Dikarya</taxon>
        <taxon>Basidiomycota</taxon>
        <taxon>Agaricomycotina</taxon>
        <taxon>Agaricomycetes</taxon>
        <taxon>Agaricomycetidae</taxon>
        <taxon>Agaricales</taxon>
        <taxon>Tricholomatineae</taxon>
        <taxon>Lyophyllaceae</taxon>
        <taxon>Tricholomella</taxon>
    </lineage>
</organism>
<evidence type="ECO:0000313" key="3">
    <source>
        <dbReference type="Proteomes" id="UP000565441"/>
    </source>
</evidence>
<protein>
    <submittedName>
        <fullName evidence="2">Uncharacterized protein</fullName>
    </submittedName>
</protein>
<keyword evidence="3" id="KW-1185">Reference proteome</keyword>
<evidence type="ECO:0000313" key="2">
    <source>
        <dbReference type="EMBL" id="KAF5378901.1"/>
    </source>
</evidence>
<feature type="compositionally biased region" description="Acidic residues" evidence="1">
    <location>
        <begin position="120"/>
        <end position="135"/>
    </location>
</feature>
<evidence type="ECO:0000256" key="1">
    <source>
        <dbReference type="SAM" id="MobiDB-lite"/>
    </source>
</evidence>
<feature type="region of interest" description="Disordered" evidence="1">
    <location>
        <begin position="118"/>
        <end position="142"/>
    </location>
</feature>
<name>A0A8H5H8G6_9AGAR</name>
<dbReference type="EMBL" id="JAACJP010000018">
    <property type="protein sequence ID" value="KAF5378901.1"/>
    <property type="molecule type" value="Genomic_DNA"/>
</dbReference>
<accession>A0A8H5H8G6</accession>
<sequence length="142" mass="15939">MYFLLKSVCDASMMHEMSETVTGFKSRKFNIFITQHISKAYLNVQHRPCFDGIDPSDSSRAGFAGKEWLEQQTAVMLAVTWTHGTEHAAALERLKDEQFMSTFGEPFSERATEVMAATPADDDEEAWTDEDDDVMEGSLGSL</sequence>
<reference evidence="2 3" key="1">
    <citation type="journal article" date="2020" name="ISME J.">
        <title>Uncovering the hidden diversity of litter-decomposition mechanisms in mushroom-forming fungi.</title>
        <authorList>
            <person name="Floudas D."/>
            <person name="Bentzer J."/>
            <person name="Ahren D."/>
            <person name="Johansson T."/>
            <person name="Persson P."/>
            <person name="Tunlid A."/>
        </authorList>
    </citation>
    <scope>NUCLEOTIDE SEQUENCE [LARGE SCALE GENOMIC DNA]</scope>
    <source>
        <strain evidence="2 3">CBS 661.87</strain>
    </source>
</reference>